<comment type="similarity">
    <text evidence="10">Belongs to the peptidase M48 family.</text>
</comment>
<keyword evidence="13" id="KW-0346">Stress response</keyword>
<sequence>MIPVPLALMILLIYIASGYVGLGVAGVLFACITVIGKLSLQGKCQKCYMISQAAPRDLVDKFYSVLKRANLKDVEIYVLEEYIPNAYSYGRKIVLSLGLFEILDDDEITAVVAHELGHIRNKDTFIFPLVAYLRVFMFLMPPLLLILTWKFWAAVVGFVLYLWFEFERSRFLREREFKADDFALRLLDRPLSLKAALEELKYYEDLRVEVKNQTLPGIDPTIERPSQKEHNYWRPSFLMFPTHPTYEERIIRITAYTDISPLPKEVRGWE</sequence>
<dbReference type="PANTHER" id="PTHR43221:SF2">
    <property type="entry name" value="PROTEASE HTPX HOMOLOG"/>
    <property type="match status" value="1"/>
</dbReference>
<dbReference type="GeneID" id="27135776"/>
<evidence type="ECO:0000313" key="14">
    <source>
        <dbReference type="Proteomes" id="UP000062043"/>
    </source>
</evidence>
<evidence type="ECO:0000256" key="7">
    <source>
        <dbReference type="ARBA" id="ARBA00022989"/>
    </source>
</evidence>
<keyword evidence="3 11" id="KW-0812">Transmembrane</keyword>
<keyword evidence="5 10" id="KW-0378">Hydrolase</keyword>
<evidence type="ECO:0000256" key="5">
    <source>
        <dbReference type="ARBA" id="ARBA00022801"/>
    </source>
</evidence>
<evidence type="ECO:0000259" key="12">
    <source>
        <dbReference type="Pfam" id="PF01435"/>
    </source>
</evidence>
<dbReference type="Gene3D" id="3.30.2010.10">
    <property type="entry name" value="Metalloproteases ('zincins'), catalytic domain"/>
    <property type="match status" value="1"/>
</dbReference>
<evidence type="ECO:0000256" key="11">
    <source>
        <dbReference type="SAM" id="Phobius"/>
    </source>
</evidence>
<keyword evidence="1" id="KW-1003">Cell membrane</keyword>
<dbReference type="CDD" id="cd07329">
    <property type="entry name" value="M56_like"/>
    <property type="match status" value="1"/>
</dbReference>
<keyword evidence="8 10" id="KW-0482">Metalloprotease</keyword>
<evidence type="ECO:0000256" key="2">
    <source>
        <dbReference type="ARBA" id="ARBA00022670"/>
    </source>
</evidence>
<evidence type="ECO:0000256" key="6">
    <source>
        <dbReference type="ARBA" id="ARBA00022833"/>
    </source>
</evidence>
<feature type="transmembrane region" description="Helical" evidence="11">
    <location>
        <begin position="6"/>
        <end position="36"/>
    </location>
</feature>
<dbReference type="GO" id="GO:0004222">
    <property type="term" value="F:metalloendopeptidase activity"/>
    <property type="evidence" value="ECO:0007669"/>
    <property type="project" value="InterPro"/>
</dbReference>
<dbReference type="GO" id="GO:0006508">
    <property type="term" value="P:proteolysis"/>
    <property type="evidence" value="ECO:0007669"/>
    <property type="project" value="UniProtKB-KW"/>
</dbReference>
<keyword evidence="6 10" id="KW-0862">Zinc</keyword>
<feature type="domain" description="Peptidase M48" evidence="12">
    <location>
        <begin position="64"/>
        <end position="255"/>
    </location>
</feature>
<reference evidence="13 14" key="1">
    <citation type="submission" date="2014-01" db="EMBL/GenBank/DDBJ databases">
        <title>Genome sequencing of Thermococcus guaymasensis.</title>
        <authorList>
            <person name="Zhang X."/>
            <person name="Alvare G."/>
            <person name="Fristensky B."/>
            <person name="Chen L."/>
            <person name="Suen T."/>
            <person name="Chen Q."/>
            <person name="Ma K."/>
        </authorList>
    </citation>
    <scope>NUCLEOTIDE SEQUENCE [LARGE SCALE GENOMIC DNA]</scope>
    <source>
        <strain evidence="13 14">DSM 11113</strain>
    </source>
</reference>
<dbReference type="GO" id="GO:0046872">
    <property type="term" value="F:metal ion binding"/>
    <property type="evidence" value="ECO:0007669"/>
    <property type="project" value="UniProtKB-KW"/>
</dbReference>
<evidence type="ECO:0000256" key="8">
    <source>
        <dbReference type="ARBA" id="ARBA00023049"/>
    </source>
</evidence>
<keyword evidence="4" id="KW-0479">Metal-binding</keyword>
<organism evidence="13 14">
    <name type="scientific">Thermococcus guaymasensis DSM 11113</name>
    <dbReference type="NCBI Taxonomy" id="1432656"/>
    <lineage>
        <taxon>Archaea</taxon>
        <taxon>Methanobacteriati</taxon>
        <taxon>Methanobacteriota</taxon>
        <taxon>Thermococci</taxon>
        <taxon>Thermococcales</taxon>
        <taxon>Thermococcaceae</taxon>
        <taxon>Thermococcus</taxon>
    </lineage>
</organism>
<evidence type="ECO:0000256" key="1">
    <source>
        <dbReference type="ARBA" id="ARBA00022475"/>
    </source>
</evidence>
<keyword evidence="2 10" id="KW-0645">Protease</keyword>
<gene>
    <name evidence="13" type="ORF">X802_08950</name>
</gene>
<comment type="cofactor">
    <cofactor evidence="10">
        <name>Zn(2+)</name>
        <dbReference type="ChEBI" id="CHEBI:29105"/>
    </cofactor>
    <text evidence="10">Binds 1 zinc ion per subunit.</text>
</comment>
<protein>
    <submittedName>
        <fullName evidence="13">Heat shock protein x</fullName>
    </submittedName>
</protein>
<dbReference type="EMBL" id="CP007140">
    <property type="protein sequence ID" value="AJC72251.1"/>
    <property type="molecule type" value="Genomic_DNA"/>
</dbReference>
<dbReference type="RefSeq" id="WP_062373000.1">
    <property type="nucleotide sequence ID" value="NZ_CP007140.1"/>
</dbReference>
<proteinExistence type="inferred from homology"/>
<evidence type="ECO:0000256" key="3">
    <source>
        <dbReference type="ARBA" id="ARBA00022692"/>
    </source>
</evidence>
<dbReference type="STRING" id="1432656.X802_08950"/>
<dbReference type="InterPro" id="IPR001915">
    <property type="entry name" value="Peptidase_M48"/>
</dbReference>
<keyword evidence="9 11" id="KW-0472">Membrane</keyword>
<dbReference type="OrthoDB" id="28389at2157"/>
<evidence type="ECO:0000313" key="13">
    <source>
        <dbReference type="EMBL" id="AJC72251.1"/>
    </source>
</evidence>
<dbReference type="PANTHER" id="PTHR43221">
    <property type="entry name" value="PROTEASE HTPX"/>
    <property type="match status" value="1"/>
</dbReference>
<dbReference type="AlphaFoldDB" id="A0A0X1KLU9"/>
<evidence type="ECO:0000256" key="10">
    <source>
        <dbReference type="RuleBase" id="RU003983"/>
    </source>
</evidence>
<dbReference type="Pfam" id="PF01435">
    <property type="entry name" value="Peptidase_M48"/>
    <property type="match status" value="1"/>
</dbReference>
<accession>A0A0X1KLU9</accession>
<dbReference type="PATRIC" id="fig|1432656.3.peg.1743"/>
<dbReference type="InterPro" id="IPR050083">
    <property type="entry name" value="HtpX_protease"/>
</dbReference>
<feature type="transmembrane region" description="Helical" evidence="11">
    <location>
        <begin position="149"/>
        <end position="166"/>
    </location>
</feature>
<dbReference type="Proteomes" id="UP000062043">
    <property type="component" value="Chromosome"/>
</dbReference>
<evidence type="ECO:0000256" key="9">
    <source>
        <dbReference type="ARBA" id="ARBA00023136"/>
    </source>
</evidence>
<keyword evidence="7 11" id="KW-1133">Transmembrane helix</keyword>
<keyword evidence="14" id="KW-1185">Reference proteome</keyword>
<evidence type="ECO:0000256" key="4">
    <source>
        <dbReference type="ARBA" id="ARBA00022723"/>
    </source>
</evidence>
<dbReference type="KEGG" id="tgy:X802_08950"/>
<name>A0A0X1KLU9_9EURY</name>